<evidence type="ECO:0000256" key="12">
    <source>
        <dbReference type="ARBA" id="ARBA00022989"/>
    </source>
</evidence>
<dbReference type="CDD" id="cd00371">
    <property type="entry name" value="HMA"/>
    <property type="match status" value="1"/>
</dbReference>
<dbReference type="SUPFAM" id="SSF81665">
    <property type="entry name" value="Calcium ATPase, transmembrane domain M"/>
    <property type="match status" value="1"/>
</dbReference>
<keyword evidence="13" id="KW-0406">Ion transport</keyword>
<evidence type="ECO:0000256" key="4">
    <source>
        <dbReference type="ARBA" id="ARBA00022475"/>
    </source>
</evidence>
<dbReference type="InterPro" id="IPR021993">
    <property type="entry name" value="ATPase-cat-bd"/>
</dbReference>
<evidence type="ECO:0000256" key="7">
    <source>
        <dbReference type="ARBA" id="ARBA00022723"/>
    </source>
</evidence>
<dbReference type="Proteomes" id="UP001139971">
    <property type="component" value="Unassembled WGS sequence"/>
</dbReference>
<dbReference type="NCBIfam" id="TIGR01511">
    <property type="entry name" value="ATPase-IB1_Cu"/>
    <property type="match status" value="1"/>
</dbReference>
<dbReference type="SUPFAM" id="SSF56784">
    <property type="entry name" value="HAD-like"/>
    <property type="match status" value="1"/>
</dbReference>
<dbReference type="NCBIfam" id="TIGR01525">
    <property type="entry name" value="ATPase-IB_hvy"/>
    <property type="match status" value="1"/>
</dbReference>
<feature type="transmembrane region" description="Helical" evidence="15">
    <location>
        <begin position="428"/>
        <end position="446"/>
    </location>
</feature>
<keyword evidence="10" id="KW-0460">Magnesium</keyword>
<evidence type="ECO:0000256" key="10">
    <source>
        <dbReference type="ARBA" id="ARBA00022842"/>
    </source>
</evidence>
<feature type="transmembrane region" description="Helical" evidence="15">
    <location>
        <begin position="272"/>
        <end position="290"/>
    </location>
</feature>
<name>A0A9X3YK10_9GAMM</name>
<dbReference type="Gene3D" id="3.30.70.100">
    <property type="match status" value="1"/>
</dbReference>
<dbReference type="InterPro" id="IPR023214">
    <property type="entry name" value="HAD_sf"/>
</dbReference>
<gene>
    <name evidence="17" type="ORF">OD750_008600</name>
</gene>
<dbReference type="PRINTS" id="PR00943">
    <property type="entry name" value="CUATPASE"/>
</dbReference>
<dbReference type="Gene3D" id="3.40.1110.10">
    <property type="entry name" value="Calcium-transporting ATPase, cytoplasmic domain N"/>
    <property type="match status" value="1"/>
</dbReference>
<evidence type="ECO:0000313" key="18">
    <source>
        <dbReference type="Proteomes" id="UP001139971"/>
    </source>
</evidence>
<dbReference type="InterPro" id="IPR001757">
    <property type="entry name" value="P_typ_ATPase"/>
</dbReference>
<dbReference type="RefSeq" id="WP_263545061.1">
    <property type="nucleotide sequence ID" value="NZ_JAOVZO020000014.1"/>
</dbReference>
<evidence type="ECO:0000256" key="13">
    <source>
        <dbReference type="ARBA" id="ARBA00023065"/>
    </source>
</evidence>
<dbReference type="PROSITE" id="PS00154">
    <property type="entry name" value="ATPASE_E1_E2"/>
    <property type="match status" value="1"/>
</dbReference>
<protein>
    <submittedName>
        <fullName evidence="17">Heavy metal translocating P-type ATPase</fullName>
    </submittedName>
</protein>
<comment type="similarity">
    <text evidence="2 15">Belongs to the cation transport ATPase (P-type) (TC 3.A.3) family. Type IB subfamily.</text>
</comment>
<comment type="caution">
    <text evidence="17">The sequence shown here is derived from an EMBL/GenBank/DDBJ whole genome shotgun (WGS) entry which is preliminary data.</text>
</comment>
<dbReference type="SUPFAM" id="SSF81653">
    <property type="entry name" value="Calcium ATPase, transduction domain A"/>
    <property type="match status" value="1"/>
</dbReference>
<dbReference type="AlphaFoldDB" id="A0A9X3YK10"/>
<feature type="transmembrane region" description="Helical" evidence="15">
    <location>
        <begin position="452"/>
        <end position="475"/>
    </location>
</feature>
<keyword evidence="18" id="KW-1185">Reference proteome</keyword>
<keyword evidence="3" id="KW-0813">Transport</keyword>
<keyword evidence="11" id="KW-1278">Translocase</keyword>
<dbReference type="Pfam" id="PF00403">
    <property type="entry name" value="HMA"/>
    <property type="match status" value="1"/>
</dbReference>
<dbReference type="PROSITE" id="PS50846">
    <property type="entry name" value="HMA_2"/>
    <property type="match status" value="1"/>
</dbReference>
<dbReference type="PANTHER" id="PTHR43520:SF5">
    <property type="entry name" value="CATION-TRANSPORTING P-TYPE ATPASE-RELATED"/>
    <property type="match status" value="1"/>
</dbReference>
<dbReference type="GO" id="GO:0005524">
    <property type="term" value="F:ATP binding"/>
    <property type="evidence" value="ECO:0007669"/>
    <property type="project" value="UniProtKB-UniRule"/>
</dbReference>
<evidence type="ECO:0000256" key="14">
    <source>
        <dbReference type="ARBA" id="ARBA00023136"/>
    </source>
</evidence>
<dbReference type="GO" id="GO:0055070">
    <property type="term" value="P:copper ion homeostasis"/>
    <property type="evidence" value="ECO:0007669"/>
    <property type="project" value="TreeGrafter"/>
</dbReference>
<dbReference type="GO" id="GO:0005886">
    <property type="term" value="C:plasma membrane"/>
    <property type="evidence" value="ECO:0007669"/>
    <property type="project" value="UniProtKB-SubCell"/>
</dbReference>
<dbReference type="SUPFAM" id="SSF55008">
    <property type="entry name" value="HMA, heavy metal-associated domain"/>
    <property type="match status" value="1"/>
</dbReference>
<dbReference type="InterPro" id="IPR023299">
    <property type="entry name" value="ATPase_P-typ_cyto_dom_N"/>
</dbReference>
<evidence type="ECO:0000256" key="5">
    <source>
        <dbReference type="ARBA" id="ARBA00022553"/>
    </source>
</evidence>
<dbReference type="Gene3D" id="3.40.50.1000">
    <property type="entry name" value="HAD superfamily/HAD-like"/>
    <property type="match status" value="1"/>
</dbReference>
<evidence type="ECO:0000256" key="3">
    <source>
        <dbReference type="ARBA" id="ARBA00022448"/>
    </source>
</evidence>
<evidence type="ECO:0000256" key="6">
    <source>
        <dbReference type="ARBA" id="ARBA00022692"/>
    </source>
</evidence>
<evidence type="ECO:0000256" key="1">
    <source>
        <dbReference type="ARBA" id="ARBA00004651"/>
    </source>
</evidence>
<feature type="transmembrane region" description="Helical" evidence="15">
    <location>
        <begin position="745"/>
        <end position="761"/>
    </location>
</feature>
<proteinExistence type="inferred from homology"/>
<dbReference type="GO" id="GO:0016887">
    <property type="term" value="F:ATP hydrolysis activity"/>
    <property type="evidence" value="ECO:0007669"/>
    <property type="project" value="InterPro"/>
</dbReference>
<keyword evidence="9 15" id="KW-0067">ATP-binding</keyword>
<dbReference type="InterPro" id="IPR008250">
    <property type="entry name" value="ATPase_P-typ_transduc_dom_A_sf"/>
</dbReference>
<organism evidence="17 18">
    <name type="scientific">Tahibacter soli</name>
    <dbReference type="NCBI Taxonomy" id="2983605"/>
    <lineage>
        <taxon>Bacteria</taxon>
        <taxon>Pseudomonadati</taxon>
        <taxon>Pseudomonadota</taxon>
        <taxon>Gammaproteobacteria</taxon>
        <taxon>Lysobacterales</taxon>
        <taxon>Rhodanobacteraceae</taxon>
        <taxon>Tahibacter</taxon>
    </lineage>
</organism>
<keyword evidence="6 15" id="KW-0812">Transmembrane</keyword>
<evidence type="ECO:0000313" key="17">
    <source>
        <dbReference type="EMBL" id="MDC8012605.1"/>
    </source>
</evidence>
<dbReference type="NCBIfam" id="TIGR01512">
    <property type="entry name" value="ATPase-IB2_Cd"/>
    <property type="match status" value="1"/>
</dbReference>
<dbReference type="Pfam" id="PF00702">
    <property type="entry name" value="Hydrolase"/>
    <property type="match status" value="1"/>
</dbReference>
<sequence length="807" mass="84775">MTACFHCGEPIPAGVDLAARVGDASHAVCCHGCAAAAQWIAGLGLADYYRLRTEPAARPDEDAAFDAWDRPALQRMHVREHGGSEPGERRAEIVFVVDRLRCAACAWLIERALASLAGVAEVGVNAAARRVRLVFDPTVARLSDAMRLVARLGYAARPLEAAALDALRRDENRDALKRLIVAGLGTMQAMMYAVALYAGSFDGIDVATRDFFRWLGFLVATPVVAYGAQPFFRGSLREWRARRLSMDTPVAVAVALIYVASLVETIAGGREIYFDSVSMFVFFLLAARYVELRARHRAGDLVDALARLQPATAERIGDGGTETVGVHELVAGDRIRVAAGASVPADGTLASAACRVDESLVSGESTPRRRTTGDALIAGSLLLDGPVELIVRHVGADTVLAGIVRLVTRAATEKPHLARDADRRTRHFVVRVLVLTAATALAWLALDPSRAFDAALAVLVVSCPCAFALAVPTALTRAVAVLARRGVLVVDGDALEALARADVCVFDKTGTLTTPRIEPADVDAVRGDADRALGIAAALEHGSTHPLAQAFRAAAADLALPVASALRHVGGAGVEGVVDGTRYRLGHADFAGAADARDRLVLADDAGVVASFVVRERLRDDAADALAALAADGVALDIVSGDATNRVGDVARRLGIDNWTAQATPRDKLERIRALRGKGRIVAMVGDGINDAPVLAAADVAVALAGGAALAQAASGILLAGDRLDRLMPARRIAQQMRRTIRQNLTWSACYNLSVVPLAALGLIPPWLAAIGMSASSLVVVLNALRIGAEPAPRAADDIAQPVEAAS</sequence>
<evidence type="ECO:0000256" key="9">
    <source>
        <dbReference type="ARBA" id="ARBA00022840"/>
    </source>
</evidence>
<keyword evidence="7 15" id="KW-0479">Metal-binding</keyword>
<keyword evidence="5" id="KW-0597">Phosphoprotein</keyword>
<keyword evidence="14 15" id="KW-0472">Membrane</keyword>
<dbReference type="GO" id="GO:0043682">
    <property type="term" value="F:P-type divalent copper transporter activity"/>
    <property type="evidence" value="ECO:0007669"/>
    <property type="project" value="TreeGrafter"/>
</dbReference>
<evidence type="ECO:0000256" key="2">
    <source>
        <dbReference type="ARBA" id="ARBA00006024"/>
    </source>
</evidence>
<reference evidence="17" key="1">
    <citation type="submission" date="2023-02" db="EMBL/GenBank/DDBJ databases">
        <title>Tahibacter soli sp. nov. isolated from soil.</title>
        <authorList>
            <person name="Baek J.H."/>
            <person name="Lee J.K."/>
            <person name="Choi D.G."/>
            <person name="Jeon C.O."/>
        </authorList>
    </citation>
    <scope>NUCLEOTIDE SEQUENCE</scope>
    <source>
        <strain evidence="17">BL</strain>
    </source>
</reference>
<dbReference type="InterPro" id="IPR006121">
    <property type="entry name" value="HMA_dom"/>
</dbReference>
<keyword evidence="8 15" id="KW-0547">Nucleotide-binding</keyword>
<keyword evidence="12 15" id="KW-1133">Transmembrane helix</keyword>
<dbReference type="PRINTS" id="PR00119">
    <property type="entry name" value="CATATPASE"/>
</dbReference>
<dbReference type="EMBL" id="JAOVZO020000014">
    <property type="protein sequence ID" value="MDC8012605.1"/>
    <property type="molecule type" value="Genomic_DNA"/>
</dbReference>
<dbReference type="NCBIfam" id="TIGR01494">
    <property type="entry name" value="ATPase_P-type"/>
    <property type="match status" value="1"/>
</dbReference>
<evidence type="ECO:0000259" key="16">
    <source>
        <dbReference type="PROSITE" id="PS50846"/>
    </source>
</evidence>
<accession>A0A9X3YK10</accession>
<dbReference type="InterPro" id="IPR036163">
    <property type="entry name" value="HMA_dom_sf"/>
</dbReference>
<feature type="transmembrane region" description="Helical" evidence="15">
    <location>
        <begin position="179"/>
        <end position="199"/>
    </location>
</feature>
<dbReference type="Gene3D" id="2.70.150.10">
    <property type="entry name" value="Calcium-transporting ATPase, cytoplasmic transduction domain A"/>
    <property type="match status" value="1"/>
</dbReference>
<evidence type="ECO:0000256" key="11">
    <source>
        <dbReference type="ARBA" id="ARBA00022967"/>
    </source>
</evidence>
<dbReference type="InterPro" id="IPR018303">
    <property type="entry name" value="ATPase_P-typ_P_site"/>
</dbReference>
<keyword evidence="4 15" id="KW-1003">Cell membrane</keyword>
<dbReference type="GO" id="GO:0005507">
    <property type="term" value="F:copper ion binding"/>
    <property type="evidence" value="ECO:0007669"/>
    <property type="project" value="TreeGrafter"/>
</dbReference>
<feature type="domain" description="HMA" evidence="16">
    <location>
        <begin position="91"/>
        <end position="157"/>
    </location>
</feature>
<dbReference type="PANTHER" id="PTHR43520">
    <property type="entry name" value="ATP7, ISOFORM B"/>
    <property type="match status" value="1"/>
</dbReference>
<dbReference type="InterPro" id="IPR036412">
    <property type="entry name" value="HAD-like_sf"/>
</dbReference>
<feature type="transmembrane region" description="Helical" evidence="15">
    <location>
        <begin position="244"/>
        <end position="266"/>
    </location>
</feature>
<dbReference type="Pfam" id="PF12156">
    <property type="entry name" value="ATPase-cat_bd"/>
    <property type="match status" value="1"/>
</dbReference>
<feature type="transmembrane region" description="Helical" evidence="15">
    <location>
        <begin position="211"/>
        <end position="232"/>
    </location>
</feature>
<evidence type="ECO:0000256" key="15">
    <source>
        <dbReference type="RuleBase" id="RU362081"/>
    </source>
</evidence>
<evidence type="ECO:0000256" key="8">
    <source>
        <dbReference type="ARBA" id="ARBA00022741"/>
    </source>
</evidence>
<dbReference type="Pfam" id="PF00122">
    <property type="entry name" value="E1-E2_ATPase"/>
    <property type="match status" value="1"/>
</dbReference>
<dbReference type="InterPro" id="IPR027256">
    <property type="entry name" value="P-typ_ATPase_IB"/>
</dbReference>
<comment type="subcellular location">
    <subcellularLocation>
        <location evidence="1">Cell membrane</location>
        <topology evidence="1">Multi-pass membrane protein</topology>
    </subcellularLocation>
</comment>
<dbReference type="InterPro" id="IPR059000">
    <property type="entry name" value="ATPase_P-type_domA"/>
</dbReference>
<dbReference type="InterPro" id="IPR023298">
    <property type="entry name" value="ATPase_P-typ_TM_dom_sf"/>
</dbReference>